<evidence type="ECO:0000256" key="1">
    <source>
        <dbReference type="SAM" id="MobiDB-lite"/>
    </source>
</evidence>
<sequence>MKLRLTKKTLLTSLGAIALLIALGVQQYQLSILRGSLEGAAEKAKLDALLSRMSASDDRLDAIAGKPLVTQEDFSAAQKAISNRVDVVQDYAKRAHDLATDVAHSAANSSELLVIKADVESLSGTVQRLSKPEKSSATPSPSKPAKPKPAAKAKAPPAPPEPPPFQMFGIEYRGGEKFLSIAPSGSTRLSQIYLVRPGDVVAGTQWRLKALNEITATFDASGSTRTLSLQP</sequence>
<accession>A0ABX8MFL6</accession>
<dbReference type="EMBL" id="CP077074">
    <property type="protein sequence ID" value="QXH37867.1"/>
    <property type="molecule type" value="Genomic_DNA"/>
</dbReference>
<gene>
    <name evidence="2" type="ORF">KSS89_16360</name>
</gene>
<proteinExistence type="predicted"/>
<dbReference type="RefSeq" id="WP_124346897.1">
    <property type="nucleotide sequence ID" value="NZ_CP027706.1"/>
</dbReference>
<name>A0ABX8MFL6_9PSED</name>
<evidence type="ECO:0000313" key="2">
    <source>
        <dbReference type="EMBL" id="QXH37867.1"/>
    </source>
</evidence>
<dbReference type="Proteomes" id="UP000693952">
    <property type="component" value="Chromosome"/>
</dbReference>
<keyword evidence="3" id="KW-1185">Reference proteome</keyword>
<protein>
    <submittedName>
        <fullName evidence="2">Methyl-accepting chemotaxis protein</fullName>
    </submittedName>
</protein>
<organism evidence="2 3">
    <name type="scientific">Pseudomonas sessilinigenes</name>
    <dbReference type="NCBI Taxonomy" id="658629"/>
    <lineage>
        <taxon>Bacteria</taxon>
        <taxon>Pseudomonadati</taxon>
        <taxon>Pseudomonadota</taxon>
        <taxon>Gammaproteobacteria</taxon>
        <taxon>Pseudomonadales</taxon>
        <taxon>Pseudomonadaceae</taxon>
        <taxon>Pseudomonas</taxon>
    </lineage>
</organism>
<feature type="region of interest" description="Disordered" evidence="1">
    <location>
        <begin position="125"/>
        <end position="167"/>
    </location>
</feature>
<evidence type="ECO:0000313" key="3">
    <source>
        <dbReference type="Proteomes" id="UP000693952"/>
    </source>
</evidence>
<reference evidence="2" key="1">
    <citation type="submission" date="2021-06" db="EMBL/GenBank/DDBJ databases">
        <title>Updating the genus Pseudomonas: Description of 43 new species and partition of the Pseudomonas putida group.</title>
        <authorList>
            <person name="Girard L."/>
            <person name="Lood C."/>
            <person name="Vandamme P."/>
            <person name="Rokni-Zadeh H."/>
            <person name="van Noort V."/>
            <person name="Hofte M."/>
            <person name="Lavigne R."/>
            <person name="De Mot R."/>
        </authorList>
    </citation>
    <scope>NUCLEOTIDE SEQUENCE</scope>
    <source>
        <strain evidence="2">CMR12a</strain>
    </source>
</reference>
<feature type="compositionally biased region" description="Pro residues" evidence="1">
    <location>
        <begin position="156"/>
        <end position="165"/>
    </location>
</feature>